<accession>A0A432LUQ9</accession>
<dbReference type="Pfam" id="PF12849">
    <property type="entry name" value="PBP_like_2"/>
    <property type="match status" value="1"/>
</dbReference>
<dbReference type="OrthoDB" id="9790048at2"/>
<dbReference type="CDD" id="cd00118">
    <property type="entry name" value="LysM"/>
    <property type="match status" value="1"/>
</dbReference>
<feature type="chain" id="PRO_5019196037" evidence="2">
    <location>
        <begin position="28"/>
        <end position="466"/>
    </location>
</feature>
<dbReference type="Gene3D" id="3.10.350.10">
    <property type="entry name" value="LysM domain"/>
    <property type="match status" value="1"/>
</dbReference>
<sequence>MPVRIPRLLSVALIGASLSTVALVALAQSQSLTWRGDVVTGNGVMKGMAQAWQSSGHGRVELQPFNTASGLDAVASGSADIAGSARGSSGNAVDSGLTFTPVAWDALVLVTSPSNPVSSLTLQQVHDIYYGKITNWKDVGGNDSPMDVFAVASPGDGVEFSLRKLVFGRGSQPVAAPRLYVNTTQLEASVALDPRAFGVTTLSSVAGNSKIKMIRISGVAPSVSTVASGSYPLFTELYLVTNASSPNAANAKAFVDFTQSAKGESVLRSHSLVPYADGGALTAMDSSRRSRILAEVGAHASAEPTQIAAAAAPRAVVPSAAAATAAAAAARANTPSLAAVAGAVVAAPQPSSLKGVHGDAFTVADATSHGSDFAKVTADAVVTFDKVPVNKTKASKTAEAPVKKSDVRKVASAPAPAAARSYRVGSGETLYSIARKHGVDVAQIRSWNHLKDNTVRTGQVLRIEAR</sequence>
<dbReference type="Proteomes" id="UP000267077">
    <property type="component" value="Unassembled WGS sequence"/>
</dbReference>
<proteinExistence type="predicted"/>
<dbReference type="AlphaFoldDB" id="A0A432LUQ9"/>
<comment type="caution">
    <text evidence="4">The sequence shown here is derived from an EMBL/GenBank/DDBJ whole genome shotgun (WGS) entry which is preliminary data.</text>
</comment>
<dbReference type="SUPFAM" id="SSF53850">
    <property type="entry name" value="Periplasmic binding protein-like II"/>
    <property type="match status" value="1"/>
</dbReference>
<evidence type="ECO:0000313" key="4">
    <source>
        <dbReference type="EMBL" id="RUL64223.1"/>
    </source>
</evidence>
<reference evidence="4 5" key="1">
    <citation type="submission" date="2018-12" db="EMBL/GenBank/DDBJ databases">
        <title>Dyella dinghuensis sp. nov. DHOA06 and Dyella choica sp. nov. 4M-K27, isolated from forest soil.</title>
        <authorList>
            <person name="Qiu L.-H."/>
            <person name="Gao Z.-H."/>
        </authorList>
    </citation>
    <scope>NUCLEOTIDE SEQUENCE [LARGE SCALE GENOMIC DNA]</scope>
    <source>
        <strain evidence="4 5">DHOA06</strain>
    </source>
</reference>
<evidence type="ECO:0000259" key="3">
    <source>
        <dbReference type="PROSITE" id="PS51782"/>
    </source>
</evidence>
<dbReference type="InterPro" id="IPR050811">
    <property type="entry name" value="Phosphate_ABC_transporter"/>
</dbReference>
<protein>
    <submittedName>
        <fullName evidence="4">LysM peptidoglycan-binding domain-containing protein</fullName>
    </submittedName>
</protein>
<dbReference type="SUPFAM" id="SSF54106">
    <property type="entry name" value="LysM domain"/>
    <property type="match status" value="1"/>
</dbReference>
<dbReference type="RefSeq" id="WP_126673502.1">
    <property type="nucleotide sequence ID" value="NZ_RYZR01000005.1"/>
</dbReference>
<dbReference type="InterPro" id="IPR018392">
    <property type="entry name" value="LysM"/>
</dbReference>
<evidence type="ECO:0000256" key="2">
    <source>
        <dbReference type="SAM" id="SignalP"/>
    </source>
</evidence>
<dbReference type="SMART" id="SM00257">
    <property type="entry name" value="LysM"/>
    <property type="match status" value="1"/>
</dbReference>
<evidence type="ECO:0000313" key="5">
    <source>
        <dbReference type="Proteomes" id="UP000267077"/>
    </source>
</evidence>
<keyword evidence="1 2" id="KW-0732">Signal</keyword>
<dbReference type="EMBL" id="RYZR01000005">
    <property type="protein sequence ID" value="RUL64223.1"/>
    <property type="molecule type" value="Genomic_DNA"/>
</dbReference>
<dbReference type="PROSITE" id="PS51782">
    <property type="entry name" value="LYSM"/>
    <property type="match status" value="1"/>
</dbReference>
<dbReference type="Gene3D" id="3.40.190.10">
    <property type="entry name" value="Periplasmic binding protein-like II"/>
    <property type="match status" value="2"/>
</dbReference>
<dbReference type="PANTHER" id="PTHR30570">
    <property type="entry name" value="PERIPLASMIC PHOSPHATE BINDING COMPONENT OF PHOSPHATE ABC TRANSPORTER"/>
    <property type="match status" value="1"/>
</dbReference>
<name>A0A432LUQ9_9GAMM</name>
<dbReference type="PANTHER" id="PTHR30570:SF1">
    <property type="entry name" value="PHOSPHATE-BINDING PROTEIN PSTS"/>
    <property type="match status" value="1"/>
</dbReference>
<dbReference type="Pfam" id="PF01476">
    <property type="entry name" value="LysM"/>
    <property type="match status" value="1"/>
</dbReference>
<gene>
    <name evidence="4" type="ORF">EKH79_09240</name>
</gene>
<keyword evidence="5" id="KW-1185">Reference proteome</keyword>
<evidence type="ECO:0000256" key="1">
    <source>
        <dbReference type="ARBA" id="ARBA00022729"/>
    </source>
</evidence>
<dbReference type="InterPro" id="IPR024370">
    <property type="entry name" value="PBP_domain"/>
</dbReference>
<dbReference type="InterPro" id="IPR036779">
    <property type="entry name" value="LysM_dom_sf"/>
</dbReference>
<feature type="signal peptide" evidence="2">
    <location>
        <begin position="1"/>
        <end position="27"/>
    </location>
</feature>
<feature type="domain" description="LysM" evidence="3">
    <location>
        <begin position="420"/>
        <end position="463"/>
    </location>
</feature>
<organism evidence="4 5">
    <name type="scientific">Dyella dinghuensis</name>
    <dbReference type="NCBI Taxonomy" id="1920169"/>
    <lineage>
        <taxon>Bacteria</taxon>
        <taxon>Pseudomonadati</taxon>
        <taxon>Pseudomonadota</taxon>
        <taxon>Gammaproteobacteria</taxon>
        <taxon>Lysobacterales</taxon>
        <taxon>Rhodanobacteraceae</taxon>
        <taxon>Dyella</taxon>
    </lineage>
</organism>